<evidence type="ECO:0000259" key="10">
    <source>
        <dbReference type="PROSITE" id="PS51873"/>
    </source>
</evidence>
<dbReference type="GO" id="GO:0008270">
    <property type="term" value="F:zinc ion binding"/>
    <property type="evidence" value="ECO:0007669"/>
    <property type="project" value="UniProtKB-KW"/>
</dbReference>
<keyword evidence="12" id="KW-1185">Reference proteome</keyword>
<keyword evidence="5" id="KW-0677">Repeat</keyword>
<dbReference type="PROSITE" id="PS51873">
    <property type="entry name" value="TRIAD"/>
    <property type="match status" value="1"/>
</dbReference>
<dbReference type="InterPro" id="IPR044066">
    <property type="entry name" value="TRIAD_supradom"/>
</dbReference>
<evidence type="ECO:0000313" key="12">
    <source>
        <dbReference type="Proteomes" id="UP000803884"/>
    </source>
</evidence>
<organism evidence="11 12">
    <name type="scientific">Cladosporium halotolerans</name>
    <dbReference type="NCBI Taxonomy" id="1052096"/>
    <lineage>
        <taxon>Eukaryota</taxon>
        <taxon>Fungi</taxon>
        <taxon>Dikarya</taxon>
        <taxon>Ascomycota</taxon>
        <taxon>Pezizomycotina</taxon>
        <taxon>Dothideomycetes</taxon>
        <taxon>Dothideomycetidae</taxon>
        <taxon>Cladosporiales</taxon>
        <taxon>Cladosporiaceae</taxon>
        <taxon>Cladosporium</taxon>
    </lineage>
</organism>
<keyword evidence="8" id="KW-0862">Zinc</keyword>
<dbReference type="EMBL" id="JAAQHG020000010">
    <property type="protein sequence ID" value="KAL1587460.1"/>
    <property type="molecule type" value="Genomic_DNA"/>
</dbReference>
<evidence type="ECO:0000256" key="5">
    <source>
        <dbReference type="ARBA" id="ARBA00022737"/>
    </source>
</evidence>
<evidence type="ECO:0000256" key="1">
    <source>
        <dbReference type="ARBA" id="ARBA00001798"/>
    </source>
</evidence>
<evidence type="ECO:0000256" key="2">
    <source>
        <dbReference type="ARBA" id="ARBA00012251"/>
    </source>
</evidence>
<keyword evidence="3" id="KW-0808">Transferase</keyword>
<protein>
    <recommendedName>
        <fullName evidence="2">RBR-type E3 ubiquitin transferase</fullName>
        <ecNumber evidence="2">2.3.2.31</ecNumber>
    </recommendedName>
</protein>
<comment type="catalytic activity">
    <reaction evidence="1">
        <text>[E2 ubiquitin-conjugating enzyme]-S-ubiquitinyl-L-cysteine + [acceptor protein]-L-lysine = [E2 ubiquitin-conjugating enzyme]-L-cysteine + [acceptor protein]-N(6)-ubiquitinyl-L-lysine.</text>
        <dbReference type="EC" id="2.3.2.31"/>
    </reaction>
</comment>
<dbReference type="GO" id="GO:0016567">
    <property type="term" value="P:protein ubiquitination"/>
    <property type="evidence" value="ECO:0007669"/>
    <property type="project" value="InterPro"/>
</dbReference>
<dbReference type="AlphaFoldDB" id="A0AB34KRJ0"/>
<feature type="compositionally biased region" description="Acidic residues" evidence="9">
    <location>
        <begin position="297"/>
        <end position="314"/>
    </location>
</feature>
<evidence type="ECO:0000256" key="3">
    <source>
        <dbReference type="ARBA" id="ARBA00022679"/>
    </source>
</evidence>
<evidence type="ECO:0000256" key="4">
    <source>
        <dbReference type="ARBA" id="ARBA00022723"/>
    </source>
</evidence>
<dbReference type="EC" id="2.3.2.31" evidence="2"/>
<evidence type="ECO:0000313" key="11">
    <source>
        <dbReference type="EMBL" id="KAL1587460.1"/>
    </source>
</evidence>
<dbReference type="PANTHER" id="PTHR11685">
    <property type="entry name" value="RBR FAMILY RING FINGER AND IBR DOMAIN-CONTAINING"/>
    <property type="match status" value="1"/>
</dbReference>
<gene>
    <name evidence="11" type="ORF">WHR41_03844</name>
</gene>
<dbReference type="Proteomes" id="UP000803884">
    <property type="component" value="Unassembled WGS sequence"/>
</dbReference>
<proteinExistence type="predicted"/>
<dbReference type="SUPFAM" id="SSF57850">
    <property type="entry name" value="RING/U-box"/>
    <property type="match status" value="1"/>
</dbReference>
<evidence type="ECO:0000256" key="7">
    <source>
        <dbReference type="ARBA" id="ARBA00022786"/>
    </source>
</evidence>
<dbReference type="RefSeq" id="XP_069230565.1">
    <property type="nucleotide sequence ID" value="XM_069372450.1"/>
</dbReference>
<dbReference type="CDD" id="cd22584">
    <property type="entry name" value="Rcat_RBR_unk"/>
    <property type="match status" value="1"/>
</dbReference>
<dbReference type="GO" id="GO:0061630">
    <property type="term" value="F:ubiquitin protein ligase activity"/>
    <property type="evidence" value="ECO:0007669"/>
    <property type="project" value="UniProtKB-EC"/>
</dbReference>
<evidence type="ECO:0000256" key="8">
    <source>
        <dbReference type="ARBA" id="ARBA00022833"/>
    </source>
</evidence>
<sequence>MATVSFECTVCLEERTDPKKDVRHIEGDAICPQCALTIPPLFEKALKNEIDYPPRWGNIAIEFEDFMDMLPPEFERAWRKKVAEYETPIGQRLFCPQKVGSEESYDICNSFLGDCKVIKEKVARCGKCRGHVCVTCRDPVDRPYSDHVCAAPRQEQSMNPETKGKEWQRCPYAACGIPVELRDGCNAMVCSCGTEFCFLCGEETGDDHFVAGKPCPRFGTLEDGIFDPPAPRHVAVALPGDVNIQTITPEQFNAIMINVLGILAGGNHIFFDPPLNDQSGPIVELIVSTVLQVLDDLDGADDDDGDDDDAESDDANLQVDPAFTANADDREFAGLTMDILDFLTISTQLEQEISEMTEGQQRVPQVLTDMRHLADDLLAQMWQVSDAWDAARTPGWTGWPDPVEESVQITNFGVRHQRIADMIDGTLPAALGVVGPGSVLVRFDGMAISQRYFELYEPRFADIIEEALLEQGARRAIRRFQLGGGN</sequence>
<keyword evidence="6" id="KW-0863">Zinc-finger</keyword>
<dbReference type="InterPro" id="IPR031127">
    <property type="entry name" value="E3_UB_ligase_RBR"/>
</dbReference>
<dbReference type="Gene3D" id="1.20.120.1750">
    <property type="match status" value="1"/>
</dbReference>
<evidence type="ECO:0000256" key="9">
    <source>
        <dbReference type="SAM" id="MobiDB-lite"/>
    </source>
</evidence>
<comment type="caution">
    <text evidence="11">The sequence shown here is derived from an EMBL/GenBank/DDBJ whole genome shotgun (WGS) entry which is preliminary data.</text>
</comment>
<keyword evidence="4" id="KW-0479">Metal-binding</keyword>
<reference evidence="11 12" key="1">
    <citation type="journal article" date="2020" name="Microbiol. Resour. Announc.">
        <title>Draft Genome Sequence of a Cladosporium Species Isolated from the Mesophotic Ascidian Didemnum maculosum.</title>
        <authorList>
            <person name="Gioti A."/>
            <person name="Siaperas R."/>
            <person name="Nikolaivits E."/>
            <person name="Le Goff G."/>
            <person name="Ouazzani J."/>
            <person name="Kotoulas G."/>
            <person name="Topakas E."/>
        </authorList>
    </citation>
    <scope>NUCLEOTIDE SEQUENCE [LARGE SCALE GENOMIC DNA]</scope>
    <source>
        <strain evidence="11 12">TM138-S3</strain>
    </source>
</reference>
<accession>A0AB34KRJ0</accession>
<evidence type="ECO:0000256" key="6">
    <source>
        <dbReference type="ARBA" id="ARBA00022771"/>
    </source>
</evidence>
<dbReference type="GeneID" id="96005288"/>
<keyword evidence="7" id="KW-0833">Ubl conjugation pathway</keyword>
<name>A0AB34KRJ0_9PEZI</name>
<feature type="domain" description="RING-type" evidence="10">
    <location>
        <begin position="4"/>
        <end position="219"/>
    </location>
</feature>
<feature type="region of interest" description="Disordered" evidence="9">
    <location>
        <begin position="297"/>
        <end position="318"/>
    </location>
</feature>
<dbReference type="Pfam" id="PF01485">
    <property type="entry name" value="IBR"/>
    <property type="match status" value="1"/>
</dbReference>
<dbReference type="InterPro" id="IPR002867">
    <property type="entry name" value="IBR_dom"/>
</dbReference>